<evidence type="ECO:0000256" key="1">
    <source>
        <dbReference type="PROSITE-ProRule" id="PRU00259"/>
    </source>
</evidence>
<dbReference type="InterPro" id="IPR000225">
    <property type="entry name" value="Armadillo"/>
</dbReference>
<dbReference type="Proteomes" id="UP001209878">
    <property type="component" value="Unassembled WGS sequence"/>
</dbReference>
<evidence type="ECO:0000256" key="2">
    <source>
        <dbReference type="SAM" id="MobiDB-lite"/>
    </source>
</evidence>
<proteinExistence type="predicted"/>
<dbReference type="AlphaFoldDB" id="A0AAD9P979"/>
<dbReference type="InterPro" id="IPR023231">
    <property type="entry name" value="GSKIP_dom_sf"/>
</dbReference>
<dbReference type="InterPro" id="IPR011989">
    <property type="entry name" value="ARM-like"/>
</dbReference>
<protein>
    <recommendedName>
        <fullName evidence="3">U-box domain-containing protein</fullName>
    </recommendedName>
</protein>
<dbReference type="SUPFAM" id="SSF48371">
    <property type="entry name" value="ARM repeat"/>
    <property type="match status" value="2"/>
</dbReference>
<feature type="domain" description="U-box" evidence="3">
    <location>
        <begin position="632"/>
        <end position="818"/>
    </location>
</feature>
<dbReference type="SMART" id="SM00185">
    <property type="entry name" value="ARM"/>
    <property type="match status" value="13"/>
</dbReference>
<comment type="caution">
    <text evidence="4">The sequence shown here is derived from an EMBL/GenBank/DDBJ whole genome shotgun (WGS) entry which is preliminary data.</text>
</comment>
<evidence type="ECO:0000259" key="3">
    <source>
        <dbReference type="Pfam" id="PF25598"/>
    </source>
</evidence>
<dbReference type="PANTHER" id="PTHR46241:SF1">
    <property type="entry name" value="OUTER DYNEIN ARM-DOCKING COMPLEX SUBUNIT 2"/>
    <property type="match status" value="1"/>
</dbReference>
<keyword evidence="5" id="KW-1185">Reference proteome</keyword>
<name>A0AAD9P979_RIDPI</name>
<feature type="repeat" description="ARM" evidence="1">
    <location>
        <begin position="975"/>
        <end position="1008"/>
    </location>
</feature>
<dbReference type="Gene3D" id="1.25.10.10">
    <property type="entry name" value="Leucine-rich Repeat Variant"/>
    <property type="match status" value="4"/>
</dbReference>
<dbReference type="EMBL" id="JAODUO010000078">
    <property type="protein sequence ID" value="KAK2190490.1"/>
    <property type="molecule type" value="Genomic_DNA"/>
</dbReference>
<feature type="region of interest" description="Disordered" evidence="2">
    <location>
        <begin position="75"/>
        <end position="95"/>
    </location>
</feature>
<feature type="region of interest" description="Disordered" evidence="2">
    <location>
        <begin position="369"/>
        <end position="461"/>
    </location>
</feature>
<dbReference type="InterPro" id="IPR058678">
    <property type="entry name" value="ARM_PUB"/>
</dbReference>
<dbReference type="SUPFAM" id="SSF103107">
    <property type="entry name" value="Hypothetical protein c14orf129, hspc210"/>
    <property type="match status" value="1"/>
</dbReference>
<accession>A0AAD9P979</accession>
<feature type="compositionally biased region" description="Acidic residues" evidence="2">
    <location>
        <begin position="433"/>
        <end position="451"/>
    </location>
</feature>
<evidence type="ECO:0000313" key="5">
    <source>
        <dbReference type="Proteomes" id="UP001209878"/>
    </source>
</evidence>
<dbReference type="Pfam" id="PF25598">
    <property type="entry name" value="ARM_PUB"/>
    <property type="match status" value="1"/>
</dbReference>
<feature type="compositionally biased region" description="Basic and acidic residues" evidence="2">
    <location>
        <begin position="370"/>
        <end position="392"/>
    </location>
</feature>
<evidence type="ECO:0000313" key="4">
    <source>
        <dbReference type="EMBL" id="KAK2190490.1"/>
    </source>
</evidence>
<sequence length="1056" mass="117444">MGQTLSFAVQWTSAKEGAKGKLEYSPSNEAILNSIISLFESFETTHPEESKLLFKQPLVWSSHLDPSAFGEGYTQSTEELLESDEKTPDGKPTLSMERKNDDFILTVWSFKQIEAVLSRTGDKKMAETRACLEANTDPVVNILGERFATVPGSDRAASRFIQEIMSSDKTEAEDPDISEKKLMLKVLLRLKDFDETMMQKAITQISSEVKLTPDDIDRIVNTLKTFCGKDEEADVLESIDWVEEYQVVFGNGCRAPSWRQLHGDISYIEVKFHDDHPIYITANTQGYFVNQGINSETGELNFESADNTFYRDLVALLRKKSEHFDKMMEKKDFFKLRTDGTDKSIVDAASPTDARGAGDDRQVRVVKTVTHTDDMAASDEAKKKEKEKKKQQEPSLKWKKLGIDEQKAKSGKRMTNIPRRKRKDKEKKPTSSDTEDSFEASSSESEEEEEAPDRRSEANADLPSEYWQIQKLVKYLKGGNQTATIIALCALMDFNLVQDTCQLAIRDVGGLEVLINLLDTDQIKCKIGALRILKEISKNTQIRRAIADLGGLQTMVKILRDPNKELKCLAAETIANVARFRRARRTVRQHGGIRKLVALLDCSSISNVTTNEQKKDVDVARSGALALWSCSKSQRNKESMRKAGAIPLLARLLKSTHENMLIPVVGTLQECATESSYRLAIRTEGMIQDLVKNLKSENQELQMHCASAIFKCAEEKETRDLVREYGGLDPLVMLLNDTENKELLAAATGAIWKCSITSENVSRFQELKAIDLLVNLLNNQPEEVLVNVVGALAELAQDPPNRQAIRKAGGIPSLVNLLTGTNQALLINVTKAVGQCAEEQENMTVIDKLDGVRLLWSLLKNQNTEVQASAAWAICPCIENAKDAGEMVRSFVGGLELIVSLLKSTEKEVLASVCAAIANIANDEENLAVITDHGVVPMLASLTNTTDDKLRRHLAEAIARCCNWGNNRVAFGQHDAVAPLVKYLRSTDQAVHRSTARALHQLSRDPNNCITMHEASVVKPLMEMVGSKDEILQEAAAGCIANIRRLALANEKARTK</sequence>
<organism evidence="4 5">
    <name type="scientific">Ridgeia piscesae</name>
    <name type="common">Tubeworm</name>
    <dbReference type="NCBI Taxonomy" id="27915"/>
    <lineage>
        <taxon>Eukaryota</taxon>
        <taxon>Metazoa</taxon>
        <taxon>Spiralia</taxon>
        <taxon>Lophotrochozoa</taxon>
        <taxon>Annelida</taxon>
        <taxon>Polychaeta</taxon>
        <taxon>Sedentaria</taxon>
        <taxon>Canalipalpata</taxon>
        <taxon>Sabellida</taxon>
        <taxon>Siboglinidae</taxon>
        <taxon>Ridgeia</taxon>
    </lineage>
</organism>
<reference evidence="4" key="1">
    <citation type="journal article" date="2023" name="Mol. Biol. Evol.">
        <title>Third-Generation Sequencing Reveals the Adaptive Role of the Epigenome in Three Deep-Sea Polychaetes.</title>
        <authorList>
            <person name="Perez M."/>
            <person name="Aroh O."/>
            <person name="Sun Y."/>
            <person name="Lan Y."/>
            <person name="Juniper S.K."/>
            <person name="Young C.R."/>
            <person name="Angers B."/>
            <person name="Qian P.Y."/>
        </authorList>
    </citation>
    <scope>NUCLEOTIDE SEQUENCE</scope>
    <source>
        <strain evidence="4">R07B-5</strain>
    </source>
</reference>
<dbReference type="PROSITE" id="PS50176">
    <property type="entry name" value="ARM_REPEAT"/>
    <property type="match status" value="5"/>
</dbReference>
<dbReference type="InterPro" id="IPR016024">
    <property type="entry name" value="ARM-type_fold"/>
</dbReference>
<feature type="repeat" description="ARM" evidence="1">
    <location>
        <begin position="768"/>
        <end position="810"/>
    </location>
</feature>
<gene>
    <name evidence="4" type="ORF">NP493_78g02014</name>
</gene>
<feature type="repeat" description="ARM" evidence="1">
    <location>
        <begin position="550"/>
        <end position="592"/>
    </location>
</feature>
<feature type="repeat" description="ARM" evidence="1">
    <location>
        <begin position="893"/>
        <end position="935"/>
    </location>
</feature>
<dbReference type="PANTHER" id="PTHR46241">
    <property type="entry name" value="ARMADILLO REPEAT-CONTAINING PROTEIN 4 ARMC4"/>
    <property type="match status" value="1"/>
</dbReference>
<feature type="repeat" description="ARM" evidence="1">
    <location>
        <begin position="726"/>
        <end position="751"/>
    </location>
</feature>